<accession>A0ACC1TZB3</accession>
<dbReference type="Proteomes" id="UP001163835">
    <property type="component" value="Unassembled WGS sequence"/>
</dbReference>
<organism evidence="1 2">
    <name type="scientific">Lentinula aff. lateritia</name>
    <dbReference type="NCBI Taxonomy" id="2804960"/>
    <lineage>
        <taxon>Eukaryota</taxon>
        <taxon>Fungi</taxon>
        <taxon>Dikarya</taxon>
        <taxon>Basidiomycota</taxon>
        <taxon>Agaricomycotina</taxon>
        <taxon>Agaricomycetes</taxon>
        <taxon>Agaricomycetidae</taxon>
        <taxon>Agaricales</taxon>
        <taxon>Marasmiineae</taxon>
        <taxon>Omphalotaceae</taxon>
        <taxon>Lentinula</taxon>
    </lineage>
</organism>
<protein>
    <submittedName>
        <fullName evidence="1">Uncharacterized protein</fullName>
    </submittedName>
</protein>
<keyword evidence="2" id="KW-1185">Reference proteome</keyword>
<dbReference type="EMBL" id="MU795122">
    <property type="protein sequence ID" value="KAJ3810034.1"/>
    <property type="molecule type" value="Genomic_DNA"/>
</dbReference>
<name>A0ACC1TZB3_9AGAR</name>
<sequence length="445" mass="48911">MKTVVVLGGAYAGARTVQVLSKGLPEGWRIVLVDRNTGILIRSSQDVYVFPRLAILPGHEHKGFIPFSRLLDPTRHQDLCLHASVRSVHSSYVVLDKSFPERGVPTPELRFDYLVYALGSRLPAPLDLWGSSPESGRASHKDAVVFKPYAGTKQEGISWLKTHQEVIKSSDSILVVGGGALGIQFATDISAIYPNKTITLLHSRHRLLPRFDEKMHTEIMDALLASNIQVILGERLDMQSILFADAIKLNKLEQRVARTLQGREVAADLILLCTGQKPNTHFLSTMDPRCVNAHDGLAHVLRTMQLDVILSTCSSPTELSTPYPNIFVAGDAADAFGAIPAGHTAYYQGEVAARNILRLIQRSEPPLKTEISQDEGVLVTEEEEERLEHYAPGLPAIKISLGLTKSAYQANGVVRTADDGVPDLNAAAIWGYFGYEVEKEEDMYA</sequence>
<evidence type="ECO:0000313" key="1">
    <source>
        <dbReference type="EMBL" id="KAJ3810034.1"/>
    </source>
</evidence>
<evidence type="ECO:0000313" key="2">
    <source>
        <dbReference type="Proteomes" id="UP001163835"/>
    </source>
</evidence>
<gene>
    <name evidence="1" type="ORF">F5876DRAFT_42622</name>
</gene>
<reference evidence="1" key="1">
    <citation type="submission" date="2022-09" db="EMBL/GenBank/DDBJ databases">
        <title>A Global Phylogenomic Analysis of the Shiitake Genus Lentinula.</title>
        <authorList>
            <consortium name="DOE Joint Genome Institute"/>
            <person name="Sierra-Patev S."/>
            <person name="Min B."/>
            <person name="Naranjo-Ortiz M."/>
            <person name="Looney B."/>
            <person name="Konkel Z."/>
            <person name="Slot J.C."/>
            <person name="Sakamoto Y."/>
            <person name="Steenwyk J.L."/>
            <person name="Rokas A."/>
            <person name="Carro J."/>
            <person name="Camarero S."/>
            <person name="Ferreira P."/>
            <person name="Molpeceres G."/>
            <person name="Ruiz-Duenas F.J."/>
            <person name="Serrano A."/>
            <person name="Henrissat B."/>
            <person name="Drula E."/>
            <person name="Hughes K.W."/>
            <person name="Mata J.L."/>
            <person name="Ishikawa N.K."/>
            <person name="Vargas-Isla R."/>
            <person name="Ushijima S."/>
            <person name="Smith C.A."/>
            <person name="Ahrendt S."/>
            <person name="Andreopoulos W."/>
            <person name="He G."/>
            <person name="Labutti K."/>
            <person name="Lipzen A."/>
            <person name="Ng V."/>
            <person name="Riley R."/>
            <person name="Sandor L."/>
            <person name="Barry K."/>
            <person name="Martinez A.T."/>
            <person name="Xiao Y."/>
            <person name="Gibbons J.G."/>
            <person name="Terashima K."/>
            <person name="Grigoriev I.V."/>
            <person name="Hibbett D.S."/>
        </authorList>
    </citation>
    <scope>NUCLEOTIDE SEQUENCE</scope>
    <source>
        <strain evidence="1">TMI1499</strain>
    </source>
</reference>
<proteinExistence type="predicted"/>
<comment type="caution">
    <text evidence="1">The sequence shown here is derived from an EMBL/GenBank/DDBJ whole genome shotgun (WGS) entry which is preliminary data.</text>
</comment>